<sequence>MAYKVVDFHCDALSKMQLDSELEFTRDTRLDVNLKRMEQGGVGLQCFAIYLSERLGKPGFGHILDQIDLFKQKVLQSGVAAITSVEELVEAEAAGQPAGLLSIEGADGLEGNFHYLQVCYERGVRCLGLTWNYANWAADGILEPRGGGFTTRGLELVKACHKLGMILDVSHLSIKGFWELAERAEQKGIPFIASHSNAYRICSHARNLRDDQIRAIVSLGGRIGITFVPWFVKKSSVVEASDLLPHIEHICSLGGEKAIMFGSDFDGIESHIKDLRHSGHYLDWANLLLRHYPEELVRGWLSGNALSFLKAWLPQKKKAL</sequence>
<dbReference type="InterPro" id="IPR000180">
    <property type="entry name" value="Dipep_AS"/>
</dbReference>
<dbReference type="Pfam" id="PF01244">
    <property type="entry name" value="Peptidase_M19"/>
    <property type="match status" value="1"/>
</dbReference>
<dbReference type="InterPro" id="IPR008257">
    <property type="entry name" value="Pept_M19"/>
</dbReference>
<dbReference type="Gene3D" id="3.20.20.140">
    <property type="entry name" value="Metal-dependent hydrolases"/>
    <property type="match status" value="1"/>
</dbReference>
<dbReference type="PANTHER" id="PTHR10443:SF12">
    <property type="entry name" value="DIPEPTIDASE"/>
    <property type="match status" value="1"/>
</dbReference>
<evidence type="ECO:0000313" key="1">
    <source>
        <dbReference type="EMBL" id="GIP52315.1"/>
    </source>
</evidence>
<keyword evidence="2" id="KW-1185">Reference proteome</keyword>
<gene>
    <name evidence="1" type="ORF">J42TS3_13500</name>
</gene>
<dbReference type="Proteomes" id="UP000679992">
    <property type="component" value="Unassembled WGS sequence"/>
</dbReference>
<dbReference type="EMBL" id="BOSL01000003">
    <property type="protein sequence ID" value="GIP52315.1"/>
    <property type="molecule type" value="Genomic_DNA"/>
</dbReference>
<organism evidence="1 2">
    <name type="scientific">Paenibacillus vini</name>
    <dbReference type="NCBI Taxonomy" id="1476024"/>
    <lineage>
        <taxon>Bacteria</taxon>
        <taxon>Bacillati</taxon>
        <taxon>Bacillota</taxon>
        <taxon>Bacilli</taxon>
        <taxon>Bacillales</taxon>
        <taxon>Paenibacillaceae</taxon>
        <taxon>Paenibacillus</taxon>
    </lineage>
</organism>
<dbReference type="PANTHER" id="PTHR10443">
    <property type="entry name" value="MICROSOMAL DIPEPTIDASE"/>
    <property type="match status" value="1"/>
</dbReference>
<name>A0ABQ4MA88_9BACL</name>
<evidence type="ECO:0000313" key="2">
    <source>
        <dbReference type="Proteomes" id="UP000679992"/>
    </source>
</evidence>
<protein>
    <submittedName>
        <fullName evidence="1">Dipeptidase</fullName>
    </submittedName>
</protein>
<accession>A0ABQ4MA88</accession>
<dbReference type="InterPro" id="IPR032466">
    <property type="entry name" value="Metal_Hydrolase"/>
</dbReference>
<dbReference type="SUPFAM" id="SSF51556">
    <property type="entry name" value="Metallo-dependent hydrolases"/>
    <property type="match status" value="1"/>
</dbReference>
<dbReference type="CDD" id="cd01301">
    <property type="entry name" value="rDP_like"/>
    <property type="match status" value="1"/>
</dbReference>
<reference evidence="1 2" key="1">
    <citation type="submission" date="2021-03" db="EMBL/GenBank/DDBJ databases">
        <title>Antimicrobial resistance genes in bacteria isolated from Japanese honey, and their potential for conferring macrolide and lincosamide resistance in the American foulbrood pathogen Paenibacillus larvae.</title>
        <authorList>
            <person name="Okamoto M."/>
            <person name="Kumagai M."/>
            <person name="Kanamori H."/>
            <person name="Takamatsu D."/>
        </authorList>
    </citation>
    <scope>NUCLEOTIDE SEQUENCE [LARGE SCALE GENOMIC DNA]</scope>
    <source>
        <strain evidence="1 2">J42TS3</strain>
    </source>
</reference>
<dbReference type="RefSeq" id="WP_213654163.1">
    <property type="nucleotide sequence ID" value="NZ_BOSL01000003.1"/>
</dbReference>
<proteinExistence type="predicted"/>
<comment type="caution">
    <text evidence="1">The sequence shown here is derived from an EMBL/GenBank/DDBJ whole genome shotgun (WGS) entry which is preliminary data.</text>
</comment>
<dbReference type="PROSITE" id="PS51365">
    <property type="entry name" value="RENAL_DIPEPTIDASE_2"/>
    <property type="match status" value="1"/>
</dbReference>
<dbReference type="PROSITE" id="PS00869">
    <property type="entry name" value="RENAL_DIPEPTIDASE_1"/>
    <property type="match status" value="1"/>
</dbReference>